<dbReference type="OrthoDB" id="5089838at2759"/>
<evidence type="ECO:0000313" key="1">
    <source>
        <dbReference type="EMBL" id="KIW44400.1"/>
    </source>
</evidence>
<dbReference type="EMBL" id="KN847334">
    <property type="protein sequence ID" value="KIW44400.1"/>
    <property type="molecule type" value="Genomic_DNA"/>
</dbReference>
<name>A0A0D2DPG8_9EURO</name>
<dbReference type="RefSeq" id="XP_016264616.1">
    <property type="nucleotide sequence ID" value="XM_016403611.1"/>
</dbReference>
<protein>
    <submittedName>
        <fullName evidence="1">Uncharacterized protein</fullName>
    </submittedName>
</protein>
<proteinExistence type="predicted"/>
<dbReference type="Proteomes" id="UP000053342">
    <property type="component" value="Unassembled WGS sequence"/>
</dbReference>
<keyword evidence="2" id="KW-1185">Reference proteome</keyword>
<organism evidence="1 2">
    <name type="scientific">Exophiala oligosperma</name>
    <dbReference type="NCBI Taxonomy" id="215243"/>
    <lineage>
        <taxon>Eukaryota</taxon>
        <taxon>Fungi</taxon>
        <taxon>Dikarya</taxon>
        <taxon>Ascomycota</taxon>
        <taxon>Pezizomycotina</taxon>
        <taxon>Eurotiomycetes</taxon>
        <taxon>Chaetothyriomycetidae</taxon>
        <taxon>Chaetothyriales</taxon>
        <taxon>Herpotrichiellaceae</taxon>
        <taxon>Exophiala</taxon>
    </lineage>
</organism>
<accession>A0A0D2DPG8</accession>
<sequence length="149" mass="17621">MATPTFIVAPPKAEEIARRLEEEVCRRHVSTPEPVFRKQHDTQSYDYLCEIERKRFKQGEIDDLQATIPGPFYWECEARTLKDLLSEAIWGNIIHKHSMNAVPTTECWRNVVSDYRCLLKSEGYSTQQIREGRFSIKDQRYWKHEAECL</sequence>
<dbReference type="AlphaFoldDB" id="A0A0D2DPG8"/>
<dbReference type="VEuPathDB" id="FungiDB:PV06_02873"/>
<dbReference type="HOGENOM" id="CLU_1749647_0_0_1"/>
<evidence type="ECO:0000313" key="2">
    <source>
        <dbReference type="Proteomes" id="UP000053342"/>
    </source>
</evidence>
<reference evidence="1 2" key="1">
    <citation type="submission" date="2015-01" db="EMBL/GenBank/DDBJ databases">
        <title>The Genome Sequence of Exophiala oligosperma CBS72588.</title>
        <authorList>
            <consortium name="The Broad Institute Genomics Platform"/>
            <person name="Cuomo C."/>
            <person name="de Hoog S."/>
            <person name="Gorbushina A."/>
            <person name="Stielow B."/>
            <person name="Teixiera M."/>
            <person name="Abouelleil A."/>
            <person name="Chapman S.B."/>
            <person name="Priest M."/>
            <person name="Young S.K."/>
            <person name="Wortman J."/>
            <person name="Nusbaum C."/>
            <person name="Birren B."/>
        </authorList>
    </citation>
    <scope>NUCLEOTIDE SEQUENCE [LARGE SCALE GENOMIC DNA]</scope>
    <source>
        <strain evidence="1 2">CBS 72588</strain>
    </source>
</reference>
<gene>
    <name evidence="1" type="ORF">PV06_02873</name>
</gene>
<dbReference type="GeneID" id="27354947"/>